<organism evidence="1 2">
    <name type="scientific">Thermoproteus sp. AZ2</name>
    <dbReference type="NCBI Taxonomy" id="1609232"/>
    <lineage>
        <taxon>Archaea</taxon>
        <taxon>Thermoproteota</taxon>
        <taxon>Thermoprotei</taxon>
        <taxon>Thermoproteales</taxon>
        <taxon>Thermoproteaceae</taxon>
        <taxon>Thermoproteus</taxon>
    </lineage>
</organism>
<evidence type="ECO:0000313" key="2">
    <source>
        <dbReference type="Proteomes" id="UP000033636"/>
    </source>
</evidence>
<reference evidence="1" key="1">
    <citation type="submission" date="2024-07" db="EMBL/GenBank/DDBJ databases">
        <title>Metagenome and Metagenome-Assembled Genomes of Archaea from a hot spring from the geothermal field of Los Azufres, Mexico.</title>
        <authorList>
            <person name="Marin-Paredes R."/>
            <person name="Martinez-Romero E."/>
            <person name="Servin-Garciduenas L.E."/>
        </authorList>
    </citation>
    <scope>NUCLEOTIDE SEQUENCE</scope>
</reference>
<sequence length="164" mass="17440">MIVVGVDLAVKRPSALAALRGCELLAYASAMEVEEIAEAARLFKPAVVAVDAPLTRPEGGYLRDVEVELRRLGYRVLPPLLGGMAQLTEKGIRLAAALGNAVEVHPTTSIRAMGLSKRALAAKYRPPTEDHLDAVAAALTALAYLKGLYRAIGPFILPLKSPCQ</sequence>
<dbReference type="Proteomes" id="UP000033636">
    <property type="component" value="Unassembled WGS sequence"/>
</dbReference>
<gene>
    <name evidence="1" type="ORF">TU35_002270</name>
</gene>
<evidence type="ECO:0000313" key="1">
    <source>
        <dbReference type="EMBL" id="MFB6490066.1"/>
    </source>
</evidence>
<accession>A0ACC6UZU3</accession>
<protein>
    <submittedName>
        <fullName evidence="1">DUF429 domain-containing protein</fullName>
    </submittedName>
</protein>
<dbReference type="EMBL" id="JZWT02000004">
    <property type="protein sequence ID" value="MFB6490066.1"/>
    <property type="molecule type" value="Genomic_DNA"/>
</dbReference>
<comment type="caution">
    <text evidence="1">The sequence shown here is derived from an EMBL/GenBank/DDBJ whole genome shotgun (WGS) entry which is preliminary data.</text>
</comment>
<name>A0ACC6UZU3_9CREN</name>
<proteinExistence type="predicted"/>